<dbReference type="AlphaFoldDB" id="A0A0C9X797"/>
<dbReference type="Proteomes" id="UP000054477">
    <property type="component" value="Unassembled WGS sequence"/>
</dbReference>
<evidence type="ECO:0000256" key="1">
    <source>
        <dbReference type="SAM" id="MobiDB-lite"/>
    </source>
</evidence>
<accession>A0A0C9X797</accession>
<feature type="compositionally biased region" description="Polar residues" evidence="1">
    <location>
        <begin position="1"/>
        <end position="16"/>
    </location>
</feature>
<feature type="region of interest" description="Disordered" evidence="1">
    <location>
        <begin position="1"/>
        <end position="53"/>
    </location>
</feature>
<feature type="non-terminal residue" evidence="2">
    <location>
        <position position="1"/>
    </location>
</feature>
<protein>
    <submittedName>
        <fullName evidence="2">Unplaced genomic scaffold K443scaffold_385, whole genome shotgun sequence</fullName>
    </submittedName>
</protein>
<gene>
    <name evidence="2" type="ORF">K443DRAFT_685336</name>
</gene>
<evidence type="ECO:0000313" key="3">
    <source>
        <dbReference type="Proteomes" id="UP000054477"/>
    </source>
</evidence>
<keyword evidence="3" id="KW-1185">Reference proteome</keyword>
<organism evidence="2 3">
    <name type="scientific">Laccaria amethystina LaAM-08-1</name>
    <dbReference type="NCBI Taxonomy" id="1095629"/>
    <lineage>
        <taxon>Eukaryota</taxon>
        <taxon>Fungi</taxon>
        <taxon>Dikarya</taxon>
        <taxon>Basidiomycota</taxon>
        <taxon>Agaricomycotina</taxon>
        <taxon>Agaricomycetes</taxon>
        <taxon>Agaricomycetidae</taxon>
        <taxon>Agaricales</taxon>
        <taxon>Agaricineae</taxon>
        <taxon>Hydnangiaceae</taxon>
        <taxon>Laccaria</taxon>
    </lineage>
</organism>
<reference evidence="3" key="2">
    <citation type="submission" date="2015-01" db="EMBL/GenBank/DDBJ databases">
        <title>Evolutionary Origins and Diversification of the Mycorrhizal Mutualists.</title>
        <authorList>
            <consortium name="DOE Joint Genome Institute"/>
            <consortium name="Mycorrhizal Genomics Consortium"/>
            <person name="Kohler A."/>
            <person name="Kuo A."/>
            <person name="Nagy L.G."/>
            <person name="Floudas D."/>
            <person name="Copeland A."/>
            <person name="Barry K.W."/>
            <person name="Cichocki N."/>
            <person name="Veneault-Fourrey C."/>
            <person name="LaButti K."/>
            <person name="Lindquist E.A."/>
            <person name="Lipzen A."/>
            <person name="Lundell T."/>
            <person name="Morin E."/>
            <person name="Murat C."/>
            <person name="Riley R."/>
            <person name="Ohm R."/>
            <person name="Sun H."/>
            <person name="Tunlid A."/>
            <person name="Henrissat B."/>
            <person name="Grigoriev I.V."/>
            <person name="Hibbett D.S."/>
            <person name="Martin F."/>
        </authorList>
    </citation>
    <scope>NUCLEOTIDE SEQUENCE [LARGE SCALE GENOMIC DNA]</scope>
    <source>
        <strain evidence="3">LaAM-08-1</strain>
    </source>
</reference>
<name>A0A0C9X797_9AGAR</name>
<feature type="non-terminal residue" evidence="2">
    <location>
        <position position="84"/>
    </location>
</feature>
<dbReference type="HOGENOM" id="CLU_193386_0_0_1"/>
<dbReference type="OrthoDB" id="1875589at2759"/>
<sequence length="84" mass="9344">ISAQNAPRNSLTSTQAIIDAPTTGVPPILPLQTPHPHSPQTLRSAPRTWTKKVRKEVGKETIVDKWDESSRAQKRVAVQKRRAL</sequence>
<dbReference type="EMBL" id="KN838920">
    <property type="protein sequence ID" value="KIJ92292.1"/>
    <property type="molecule type" value="Genomic_DNA"/>
</dbReference>
<evidence type="ECO:0000313" key="2">
    <source>
        <dbReference type="EMBL" id="KIJ92292.1"/>
    </source>
</evidence>
<reference evidence="2 3" key="1">
    <citation type="submission" date="2014-04" db="EMBL/GenBank/DDBJ databases">
        <authorList>
            <consortium name="DOE Joint Genome Institute"/>
            <person name="Kuo A."/>
            <person name="Kohler A."/>
            <person name="Nagy L.G."/>
            <person name="Floudas D."/>
            <person name="Copeland A."/>
            <person name="Barry K.W."/>
            <person name="Cichocki N."/>
            <person name="Veneault-Fourrey C."/>
            <person name="LaButti K."/>
            <person name="Lindquist E.A."/>
            <person name="Lipzen A."/>
            <person name="Lundell T."/>
            <person name="Morin E."/>
            <person name="Murat C."/>
            <person name="Sun H."/>
            <person name="Tunlid A."/>
            <person name="Henrissat B."/>
            <person name="Grigoriev I.V."/>
            <person name="Hibbett D.S."/>
            <person name="Martin F."/>
            <person name="Nordberg H.P."/>
            <person name="Cantor M.N."/>
            <person name="Hua S.X."/>
        </authorList>
    </citation>
    <scope>NUCLEOTIDE SEQUENCE [LARGE SCALE GENOMIC DNA]</scope>
    <source>
        <strain evidence="2 3">LaAM-08-1</strain>
    </source>
</reference>
<proteinExistence type="predicted"/>